<dbReference type="Proteomes" id="UP000449193">
    <property type="component" value="Unassembled WGS sequence"/>
</dbReference>
<evidence type="ECO:0000313" key="5">
    <source>
        <dbReference type="Proteomes" id="UP000431913"/>
    </source>
</evidence>
<keyword evidence="2" id="KW-0812">Transmembrane</keyword>
<dbReference type="Pfam" id="PF10066">
    <property type="entry name" value="DUF2304"/>
    <property type="match status" value="1"/>
</dbReference>
<dbReference type="InterPro" id="IPR019277">
    <property type="entry name" value="DUF2304"/>
</dbReference>
<organism evidence="3 5">
    <name type="scientific">Ruthenibacterium lactatiformans</name>
    <dbReference type="NCBI Taxonomy" id="1550024"/>
    <lineage>
        <taxon>Bacteria</taxon>
        <taxon>Bacillati</taxon>
        <taxon>Bacillota</taxon>
        <taxon>Clostridia</taxon>
        <taxon>Eubacteriales</taxon>
        <taxon>Oscillospiraceae</taxon>
        <taxon>Ruthenibacterium</taxon>
    </lineage>
</organism>
<keyword evidence="2" id="KW-0472">Membrane</keyword>
<dbReference type="AlphaFoldDB" id="A0A6I3QPD6"/>
<keyword evidence="1" id="KW-0175">Coiled coil</keyword>
<sequence>MNWQSISPILRIGLLLGAVCYLALILWLLKKKKLTVRYSIIWLISAGVLLVFAVFPYVVLVLTDLLGMAVPVNVVFLLVIAFILLLLLSLSSIVSGFAEKIKRLAQENALLEERVRRLEAQLAAQDKQTENEKTS</sequence>
<reference evidence="4 6" key="1">
    <citation type="journal article" date="2019" name="Nat. Med.">
        <title>A library of human gut bacterial isolates paired with longitudinal multiomics data enables mechanistic microbiome research.</title>
        <authorList>
            <person name="Poyet M."/>
            <person name="Groussin M."/>
            <person name="Gibbons S.M."/>
            <person name="Avila-Pacheco J."/>
            <person name="Jiang X."/>
            <person name="Kearney S.M."/>
            <person name="Perrotta A.R."/>
            <person name="Berdy B."/>
            <person name="Zhao S."/>
            <person name="Lieberman T.D."/>
            <person name="Swanson P.K."/>
            <person name="Smith M."/>
            <person name="Roesemann S."/>
            <person name="Alexander J.E."/>
            <person name="Rich S.A."/>
            <person name="Livny J."/>
            <person name="Vlamakis H."/>
            <person name="Clish C."/>
            <person name="Bullock K."/>
            <person name="Deik A."/>
            <person name="Scott J."/>
            <person name="Pierce K.A."/>
            <person name="Xavier R.J."/>
            <person name="Alm E.J."/>
        </authorList>
    </citation>
    <scope>NUCLEOTIDE SEQUENCE [LARGE SCALE GENOMIC DNA]</scope>
    <source>
        <strain evidence="4 6">BIOML-A7</strain>
    </source>
</reference>
<dbReference type="EMBL" id="WMZR01000007">
    <property type="protein sequence ID" value="MTS51253.1"/>
    <property type="molecule type" value="Genomic_DNA"/>
</dbReference>
<dbReference type="Proteomes" id="UP000431913">
    <property type="component" value="Unassembled WGS sequence"/>
</dbReference>
<evidence type="ECO:0000313" key="3">
    <source>
        <dbReference type="EMBL" id="MST92726.1"/>
    </source>
</evidence>
<name>A0A6I3QPD6_9FIRM</name>
<gene>
    <name evidence="3" type="ORF">FYJ76_12445</name>
    <name evidence="4" type="ORF">GMD52_06845</name>
</gene>
<dbReference type="RefSeq" id="WP_055081179.1">
    <property type="nucleotide sequence ID" value="NZ_CAUBBA010000048.1"/>
</dbReference>
<accession>A0A6I3QPD6</accession>
<protein>
    <submittedName>
        <fullName evidence="3">DUF2304 domain-containing protein</fullName>
    </submittedName>
    <submittedName>
        <fullName evidence="4">DUF2304 family protein</fullName>
    </submittedName>
</protein>
<feature type="coiled-coil region" evidence="1">
    <location>
        <begin position="94"/>
        <end position="128"/>
    </location>
</feature>
<comment type="caution">
    <text evidence="3">The sequence shown here is derived from an EMBL/GenBank/DDBJ whole genome shotgun (WGS) entry which is preliminary data.</text>
</comment>
<evidence type="ECO:0000313" key="4">
    <source>
        <dbReference type="EMBL" id="MTS51253.1"/>
    </source>
</evidence>
<keyword evidence="2" id="KW-1133">Transmembrane helix</keyword>
<evidence type="ECO:0000256" key="2">
    <source>
        <dbReference type="SAM" id="Phobius"/>
    </source>
</evidence>
<proteinExistence type="predicted"/>
<reference evidence="3 5" key="2">
    <citation type="submission" date="2019-08" db="EMBL/GenBank/DDBJ databases">
        <title>In-depth cultivation of the pig gut microbiome towards novel bacterial diversity and tailored functional studies.</title>
        <authorList>
            <person name="Wylensek D."/>
            <person name="Hitch T.C.A."/>
            <person name="Clavel T."/>
        </authorList>
    </citation>
    <scope>NUCLEOTIDE SEQUENCE [LARGE SCALE GENOMIC DNA]</scope>
    <source>
        <strain evidence="3 5">WCA3-601-WT-6J</strain>
    </source>
</reference>
<feature type="transmembrane region" description="Helical" evidence="2">
    <location>
        <begin position="74"/>
        <end position="98"/>
    </location>
</feature>
<dbReference type="EMBL" id="VUNJ01000014">
    <property type="protein sequence ID" value="MST92726.1"/>
    <property type="molecule type" value="Genomic_DNA"/>
</dbReference>
<feature type="transmembrane region" description="Helical" evidence="2">
    <location>
        <begin position="6"/>
        <end position="29"/>
    </location>
</feature>
<evidence type="ECO:0000256" key="1">
    <source>
        <dbReference type="SAM" id="Coils"/>
    </source>
</evidence>
<feature type="transmembrane region" description="Helical" evidence="2">
    <location>
        <begin position="41"/>
        <end position="62"/>
    </location>
</feature>
<evidence type="ECO:0000313" key="6">
    <source>
        <dbReference type="Proteomes" id="UP000449193"/>
    </source>
</evidence>